<dbReference type="EMBL" id="CP099421">
    <property type="protein sequence ID" value="USW51841.1"/>
    <property type="molecule type" value="Genomic_DNA"/>
</dbReference>
<protein>
    <submittedName>
        <fullName evidence="1">Uncharacterized protein</fullName>
    </submittedName>
</protein>
<dbReference type="AlphaFoldDB" id="A0A9Q9EHI1"/>
<reference evidence="1" key="1">
    <citation type="submission" date="2022-06" db="EMBL/GenBank/DDBJ databases">
        <title>Complete genome sequences of two strains of the flax pathogen Septoria linicola.</title>
        <authorList>
            <person name="Lapalu N."/>
            <person name="Simon A."/>
            <person name="Demenou B."/>
            <person name="Paumier D."/>
            <person name="Guillot M.-P."/>
            <person name="Gout L."/>
            <person name="Valade R."/>
        </authorList>
    </citation>
    <scope>NUCLEOTIDE SEQUENCE</scope>
    <source>
        <strain evidence="1">SE15195</strain>
    </source>
</reference>
<gene>
    <name evidence="1" type="ORF">Slin15195_G051600</name>
</gene>
<sequence>MGALVALCLRIHGCINICLGFLALSRPRTFLTVMMPAALDSKWYCDKSFGYVTMRVIHEHASQTMMAGAFMILAAGQLNLHKNALRIAGFGAGVSICTSAGTWADVRVAAYYVLWSLLYASAYRKDELNAKAEAKQQSTHSEKTVIETT</sequence>
<proteinExistence type="predicted"/>
<keyword evidence="2" id="KW-1185">Reference proteome</keyword>
<evidence type="ECO:0000313" key="2">
    <source>
        <dbReference type="Proteomes" id="UP001056384"/>
    </source>
</evidence>
<name>A0A9Q9EHI1_9PEZI</name>
<accession>A0A9Q9EHI1</accession>
<organism evidence="1 2">
    <name type="scientific">Septoria linicola</name>
    <dbReference type="NCBI Taxonomy" id="215465"/>
    <lineage>
        <taxon>Eukaryota</taxon>
        <taxon>Fungi</taxon>
        <taxon>Dikarya</taxon>
        <taxon>Ascomycota</taxon>
        <taxon>Pezizomycotina</taxon>
        <taxon>Dothideomycetes</taxon>
        <taxon>Dothideomycetidae</taxon>
        <taxon>Mycosphaerellales</taxon>
        <taxon>Mycosphaerellaceae</taxon>
        <taxon>Septoria</taxon>
    </lineage>
</organism>
<evidence type="ECO:0000313" key="1">
    <source>
        <dbReference type="EMBL" id="USW51841.1"/>
    </source>
</evidence>
<dbReference type="Proteomes" id="UP001056384">
    <property type="component" value="Chromosome 4"/>
</dbReference>